<evidence type="ECO:0000256" key="6">
    <source>
        <dbReference type="ARBA" id="ARBA00023242"/>
    </source>
</evidence>
<dbReference type="Proteomes" id="UP000779574">
    <property type="component" value="Unassembled WGS sequence"/>
</dbReference>
<name>A0A9P8EWQ9_AURME</name>
<feature type="coiled-coil region" evidence="7">
    <location>
        <begin position="452"/>
        <end position="517"/>
    </location>
</feature>
<dbReference type="SUPFAM" id="SSF52540">
    <property type="entry name" value="P-loop containing nucleoside triphosphate hydrolases"/>
    <property type="match status" value="1"/>
</dbReference>
<reference evidence="10" key="2">
    <citation type="submission" date="2021-08" db="EMBL/GenBank/DDBJ databases">
        <authorList>
            <person name="Gostincar C."/>
            <person name="Sun X."/>
            <person name="Song Z."/>
            <person name="Gunde-Cimerman N."/>
        </authorList>
    </citation>
    <scope>NUCLEOTIDE SEQUENCE</scope>
    <source>
        <strain evidence="10">EXF-9911</strain>
    </source>
</reference>
<comment type="caution">
    <text evidence="10">The sequence shown here is derived from an EMBL/GenBank/DDBJ whole genome shotgun (WGS) entry which is preliminary data.</text>
</comment>
<dbReference type="CDD" id="cd01897">
    <property type="entry name" value="NOG"/>
    <property type="match status" value="1"/>
</dbReference>
<dbReference type="InterPro" id="IPR027417">
    <property type="entry name" value="P-loop_NTPase"/>
</dbReference>
<keyword evidence="6" id="KW-0539">Nucleus</keyword>
<proteinExistence type="predicted"/>
<dbReference type="Pfam" id="PF08155">
    <property type="entry name" value="NOGCT"/>
    <property type="match status" value="1"/>
</dbReference>
<gene>
    <name evidence="10" type="ORF">KCU76_g1625</name>
</gene>
<feature type="compositionally biased region" description="Polar residues" evidence="8">
    <location>
        <begin position="586"/>
        <end position="598"/>
    </location>
</feature>
<evidence type="ECO:0000256" key="5">
    <source>
        <dbReference type="ARBA" id="ARBA00023134"/>
    </source>
</evidence>
<dbReference type="GO" id="GO:0016787">
    <property type="term" value="F:hydrolase activity"/>
    <property type="evidence" value="ECO:0007669"/>
    <property type="project" value="UniProtKB-KW"/>
</dbReference>
<dbReference type="AlphaFoldDB" id="A0A9P8EWQ9"/>
<dbReference type="Pfam" id="PF17835">
    <property type="entry name" value="NOG1_N"/>
    <property type="match status" value="1"/>
</dbReference>
<dbReference type="PANTHER" id="PTHR45759">
    <property type="entry name" value="NUCLEOLAR GTP-BINDING PROTEIN 1"/>
    <property type="match status" value="1"/>
</dbReference>
<dbReference type="EMBL" id="JAHFXF010000036">
    <property type="protein sequence ID" value="KAG9699274.1"/>
    <property type="molecule type" value="Genomic_DNA"/>
</dbReference>
<organism evidence="10 11">
    <name type="scientific">Aureobasidium melanogenum</name>
    <name type="common">Aureobasidium pullulans var. melanogenum</name>
    <dbReference type="NCBI Taxonomy" id="46634"/>
    <lineage>
        <taxon>Eukaryota</taxon>
        <taxon>Fungi</taxon>
        <taxon>Dikarya</taxon>
        <taxon>Ascomycota</taxon>
        <taxon>Pezizomycotina</taxon>
        <taxon>Dothideomycetes</taxon>
        <taxon>Dothideomycetidae</taxon>
        <taxon>Dothideales</taxon>
        <taxon>Saccotheciaceae</taxon>
        <taxon>Aureobasidium</taxon>
    </lineage>
</organism>
<evidence type="ECO:0000256" key="3">
    <source>
        <dbReference type="ARBA" id="ARBA00022517"/>
    </source>
</evidence>
<evidence type="ECO:0000256" key="2">
    <source>
        <dbReference type="ARBA" id="ARBA00004604"/>
    </source>
</evidence>
<feature type="region of interest" description="Disordered" evidence="8">
    <location>
        <begin position="536"/>
        <end position="610"/>
    </location>
</feature>
<feature type="compositionally biased region" description="Polar residues" evidence="8">
    <location>
        <begin position="542"/>
        <end position="551"/>
    </location>
</feature>
<feature type="compositionally biased region" description="Acidic residues" evidence="8">
    <location>
        <begin position="565"/>
        <end position="575"/>
    </location>
</feature>
<keyword evidence="7" id="KW-0175">Coiled coil</keyword>
<dbReference type="Gene3D" id="3.40.50.300">
    <property type="entry name" value="P-loop containing nucleotide triphosphate hydrolases"/>
    <property type="match status" value="1"/>
</dbReference>
<feature type="compositionally biased region" description="Basic and acidic residues" evidence="8">
    <location>
        <begin position="600"/>
        <end position="610"/>
    </location>
</feature>
<feature type="non-terminal residue" evidence="10">
    <location>
        <position position="1"/>
    </location>
</feature>
<accession>A0A9P8EWQ9</accession>
<dbReference type="Gene3D" id="1.20.120.1190">
    <property type="match status" value="1"/>
</dbReference>
<evidence type="ECO:0000256" key="8">
    <source>
        <dbReference type="SAM" id="MobiDB-lite"/>
    </source>
</evidence>
<evidence type="ECO:0000313" key="10">
    <source>
        <dbReference type="EMBL" id="KAG9699274.1"/>
    </source>
</evidence>
<keyword evidence="3" id="KW-0690">Ribosome biogenesis</keyword>
<dbReference type="PROSITE" id="PS51710">
    <property type="entry name" value="G_OBG"/>
    <property type="match status" value="1"/>
</dbReference>
<evidence type="ECO:0000259" key="9">
    <source>
        <dbReference type="PROSITE" id="PS51710"/>
    </source>
</evidence>
<dbReference type="GO" id="GO:0042254">
    <property type="term" value="P:ribosome biogenesis"/>
    <property type="evidence" value="ECO:0007669"/>
    <property type="project" value="UniProtKB-KW"/>
</dbReference>
<dbReference type="FunFam" id="3.40.50.300:FF:000496">
    <property type="entry name" value="Nucleolar GTP-binding protein 1"/>
    <property type="match status" value="1"/>
</dbReference>
<keyword evidence="5" id="KW-0342">GTP-binding</keyword>
<comment type="function">
    <text evidence="1">Involved in the biogenesis of the 60S ribosomal subunit.</text>
</comment>
<sequence length="876" mass="98616">MKTTWKDIAPVPTSQEFLDIVLSRTQRRLPTQIRAGFKISRIRAFYMRKIKFTCETFAEKIQAVLDGFPRLADIHPFHKDLLNTLYDADHFRIALGQLSTAKHLIETVARDYVRLVKYGQSLFQCKQLKRAALGRMATICKRLKDPLLYLEQVRQHLGRLPSIDPNTRTLLICGYPNVGKSSFLKNISRADVDVQPYAFTTKSLFVGHFDYKMLRFQAIDTPGILDHPLEEMNTIEMQSITAIAHLRSAILYFMDLSEQCGYSVQAQMQLFQSIKPLFANKLVFVVINKIDAMRPEDLDPETQQALADMCKSDNVEMLQLSCTTTEGLMNVRNAACDRLLAERNAQKLKAGTNASGEVTGRLNDVLRRIHVAQPMGGVVRETFVPDVVKTRVKYDKADPNRITLMRDIEEENGGAGVFNINLKEKWLLENPDWREDKMPEFLDGKNVYDFVDPEIESKLAALEEEEARLEAEGYYDKSEDEVEDAEDADIRYKAELIREKRQLIRNEAKMRKSLKNRAVIPRSKKAVQLEKMERGLEALGHDSTSISERARARSQSRPRGRSEAVEDADMMDVDGGDAPAKHRNSISRAMSRTRSVSRMNRREDGVSNEVARTKAERLHKLGQKKMNRSARQGEGDRHTTASLAKWLTAGKRGNGSTRSSSLSFSVLLCTKYSTPVDEDDGIPVRIHTIADDISNVNAADSAQNGASLPDGDTAAPLECSTLSEGLIVELIRFFNLCDAVDDVAQHRDALNAIANAHYAALNNHEAATNVDMYTIYLDVLTSLDDHIEWFRLNNTAPRNVPEIYRLSSNVIAREEELTAIERDIRARFGAELTENAGAEMVVQFEDVTRDLAINRDGLLARCRAILGMATATPASS</sequence>
<dbReference type="GO" id="GO:0005525">
    <property type="term" value="F:GTP binding"/>
    <property type="evidence" value="ECO:0007669"/>
    <property type="project" value="UniProtKB-KW"/>
</dbReference>
<dbReference type="InterPro" id="IPR012973">
    <property type="entry name" value="NOG_C"/>
</dbReference>
<protein>
    <submittedName>
        <fullName evidence="10">P-loop containing nucleoside triphosphate hydrolase protein</fullName>
    </submittedName>
</protein>
<dbReference type="InterPro" id="IPR041623">
    <property type="entry name" value="NOG1_N"/>
</dbReference>
<dbReference type="GO" id="GO:0005730">
    <property type="term" value="C:nucleolus"/>
    <property type="evidence" value="ECO:0007669"/>
    <property type="project" value="UniProtKB-SubCell"/>
</dbReference>
<evidence type="ECO:0000256" key="4">
    <source>
        <dbReference type="ARBA" id="ARBA00022741"/>
    </source>
</evidence>
<comment type="subcellular location">
    <subcellularLocation>
        <location evidence="2">Nucleus</location>
        <location evidence="2">Nucleolus</location>
    </subcellularLocation>
</comment>
<keyword evidence="10" id="KW-0378">Hydrolase</keyword>
<reference evidence="10" key="1">
    <citation type="journal article" date="2021" name="J Fungi (Basel)">
        <title>Virulence traits and population genomics of the black yeast Aureobasidium melanogenum.</title>
        <authorList>
            <person name="Cernosa A."/>
            <person name="Sun X."/>
            <person name="Gostincar C."/>
            <person name="Fang C."/>
            <person name="Gunde-Cimerman N."/>
            <person name="Song Z."/>
        </authorList>
    </citation>
    <scope>NUCLEOTIDE SEQUENCE</scope>
    <source>
        <strain evidence="10">EXF-9911</strain>
    </source>
</reference>
<dbReference type="InterPro" id="IPR010674">
    <property type="entry name" value="NOG1_Rossman_fold_dom"/>
</dbReference>
<keyword evidence="4" id="KW-0547">Nucleotide-binding</keyword>
<evidence type="ECO:0000256" key="1">
    <source>
        <dbReference type="ARBA" id="ARBA00002889"/>
    </source>
</evidence>
<feature type="domain" description="OBG-type G" evidence="9">
    <location>
        <begin position="168"/>
        <end position="340"/>
    </location>
</feature>
<dbReference type="InterPro" id="IPR031167">
    <property type="entry name" value="G_OBG"/>
</dbReference>
<evidence type="ECO:0000313" key="11">
    <source>
        <dbReference type="Proteomes" id="UP000779574"/>
    </source>
</evidence>
<evidence type="ECO:0000256" key="7">
    <source>
        <dbReference type="SAM" id="Coils"/>
    </source>
</evidence>
<dbReference type="Pfam" id="PF06858">
    <property type="entry name" value="NOG1"/>
    <property type="match status" value="1"/>
</dbReference>